<comment type="caution">
    <text evidence="2">The sequence shown here is derived from an EMBL/GenBank/DDBJ whole genome shotgun (WGS) entry which is preliminary data.</text>
</comment>
<evidence type="ECO:0000313" key="3">
    <source>
        <dbReference type="EMBL" id="CAL5984591.1"/>
    </source>
</evidence>
<protein>
    <submittedName>
        <fullName evidence="2">Uncharacterized protein</fullName>
    </submittedName>
</protein>
<organism evidence="2">
    <name type="scientific">Hexamita inflata</name>
    <dbReference type="NCBI Taxonomy" id="28002"/>
    <lineage>
        <taxon>Eukaryota</taxon>
        <taxon>Metamonada</taxon>
        <taxon>Diplomonadida</taxon>
        <taxon>Hexamitidae</taxon>
        <taxon>Hexamitinae</taxon>
        <taxon>Hexamita</taxon>
    </lineage>
</organism>
<sequence>MSNNRLAAANAKQSMNKIRKIQLGEQMEVINLNKHIEFLENRVDQLEKLQNDFVNMKRDGFGPIMNKMMARFQHKIEDDTNQWMDETEIQFWLIVKIQSPMVYNLLREQFNLYHPDTIDKYKYKFSDDNHLKESIIGEHYVANENFLRRLAKTYGANSHHVVYCGLATDVAAFNPKSKIVGGEYINYIDKEVKFGITIKVEITHIAAYVLTPNDPSLPKTTIFCEYRYSGVANAKTLQTLNNIRADLKRHSMMVFNVASDGDHFF</sequence>
<evidence type="ECO:0000313" key="4">
    <source>
        <dbReference type="Proteomes" id="UP001642409"/>
    </source>
</evidence>
<accession>A0AA86RIW3</accession>
<dbReference type="EMBL" id="CATOUU010001186">
    <property type="protein sequence ID" value="CAI9978765.1"/>
    <property type="molecule type" value="Genomic_DNA"/>
</dbReference>
<dbReference type="EMBL" id="CAXDID020000017">
    <property type="protein sequence ID" value="CAL5984591.1"/>
    <property type="molecule type" value="Genomic_DNA"/>
</dbReference>
<keyword evidence="1" id="KW-0175">Coiled coil</keyword>
<keyword evidence="4" id="KW-1185">Reference proteome</keyword>
<evidence type="ECO:0000313" key="2">
    <source>
        <dbReference type="EMBL" id="CAI9978765.1"/>
    </source>
</evidence>
<gene>
    <name evidence="2" type="ORF">HINF_LOCUS66410</name>
    <name evidence="3" type="ORF">HINF_LOCUS8176</name>
</gene>
<feature type="coiled-coil region" evidence="1">
    <location>
        <begin position="29"/>
        <end position="59"/>
    </location>
</feature>
<name>A0AA86RIW3_9EUKA</name>
<proteinExistence type="predicted"/>
<dbReference type="AlphaFoldDB" id="A0AA86RIW3"/>
<reference evidence="3 4" key="2">
    <citation type="submission" date="2024-07" db="EMBL/GenBank/DDBJ databases">
        <authorList>
            <person name="Akdeniz Z."/>
        </authorList>
    </citation>
    <scope>NUCLEOTIDE SEQUENCE [LARGE SCALE GENOMIC DNA]</scope>
</reference>
<dbReference type="Proteomes" id="UP001642409">
    <property type="component" value="Unassembled WGS sequence"/>
</dbReference>
<evidence type="ECO:0000256" key="1">
    <source>
        <dbReference type="SAM" id="Coils"/>
    </source>
</evidence>
<reference evidence="2" key="1">
    <citation type="submission" date="2023-06" db="EMBL/GenBank/DDBJ databases">
        <authorList>
            <person name="Kurt Z."/>
        </authorList>
    </citation>
    <scope>NUCLEOTIDE SEQUENCE</scope>
</reference>